<organism evidence="2 3">
    <name type="scientific">Petrolisthes cinctipes</name>
    <name type="common">Flat porcelain crab</name>
    <dbReference type="NCBI Taxonomy" id="88211"/>
    <lineage>
        <taxon>Eukaryota</taxon>
        <taxon>Metazoa</taxon>
        <taxon>Ecdysozoa</taxon>
        <taxon>Arthropoda</taxon>
        <taxon>Crustacea</taxon>
        <taxon>Multicrustacea</taxon>
        <taxon>Malacostraca</taxon>
        <taxon>Eumalacostraca</taxon>
        <taxon>Eucarida</taxon>
        <taxon>Decapoda</taxon>
        <taxon>Pleocyemata</taxon>
        <taxon>Anomura</taxon>
        <taxon>Galatheoidea</taxon>
        <taxon>Porcellanidae</taxon>
        <taxon>Petrolisthes</taxon>
    </lineage>
</organism>
<protein>
    <submittedName>
        <fullName evidence="2">Uncharacterized protein</fullName>
    </submittedName>
</protein>
<evidence type="ECO:0000313" key="2">
    <source>
        <dbReference type="EMBL" id="KAK3873411.1"/>
    </source>
</evidence>
<dbReference type="Proteomes" id="UP001286313">
    <property type="component" value="Unassembled WGS sequence"/>
</dbReference>
<feature type="region of interest" description="Disordered" evidence="1">
    <location>
        <begin position="190"/>
        <end position="213"/>
    </location>
</feature>
<evidence type="ECO:0000256" key="1">
    <source>
        <dbReference type="SAM" id="MobiDB-lite"/>
    </source>
</evidence>
<name>A0AAE1KEV8_PETCI</name>
<comment type="caution">
    <text evidence="2">The sequence shown here is derived from an EMBL/GenBank/DDBJ whole genome shotgun (WGS) entry which is preliminary data.</text>
</comment>
<gene>
    <name evidence="2" type="ORF">Pcinc_021587</name>
</gene>
<dbReference type="AlphaFoldDB" id="A0AAE1KEV8"/>
<dbReference type="EMBL" id="JAWQEG010002226">
    <property type="protein sequence ID" value="KAK3873411.1"/>
    <property type="molecule type" value="Genomic_DNA"/>
</dbReference>
<reference evidence="2" key="1">
    <citation type="submission" date="2023-10" db="EMBL/GenBank/DDBJ databases">
        <title>Genome assemblies of two species of porcelain crab, Petrolisthes cinctipes and Petrolisthes manimaculis (Anomura: Porcellanidae).</title>
        <authorList>
            <person name="Angst P."/>
        </authorList>
    </citation>
    <scope>NUCLEOTIDE SEQUENCE</scope>
    <source>
        <strain evidence="2">PB745_01</strain>
        <tissue evidence="2">Gill</tissue>
    </source>
</reference>
<accession>A0AAE1KEV8</accession>
<evidence type="ECO:0000313" key="3">
    <source>
        <dbReference type="Proteomes" id="UP001286313"/>
    </source>
</evidence>
<feature type="region of interest" description="Disordered" evidence="1">
    <location>
        <begin position="10"/>
        <end position="37"/>
    </location>
</feature>
<keyword evidence="3" id="KW-1185">Reference proteome</keyword>
<sequence>MVMLSGVAATLPARRPGPPPAGAPACLTPRSQGRSPTPPHLTTAVYFAQFCHIIHFAIQPVSFSHALSSPQYQPSCPFKLLYMSHHLRHAIHRSLQSHTTSTTLYHSSHLTSTRHLHYAITSHLSPILLHALLNTHTFHLNKTDGASPSAMVSATRPNCPRLPEGLYRGPSCRDPLEGDGYHGCRWRGASRMDRAGDNSDTGREEVRVGRGSW</sequence>
<proteinExistence type="predicted"/>